<dbReference type="InterPro" id="IPR050903">
    <property type="entry name" value="Bact_Chemotaxis_MeTrfase"/>
</dbReference>
<name>A0ABX1TRT9_9GAMM</name>
<sequence length="155" mass="17972">MHSRIRRRRNFCRRSCLSNSGPKWRQTGAGPEDCRGWQYPGHRRPMETSNEELLAGNEELLAGNEELQSVNEELHTVNTEYQSKILELTELNNDLDNLIASTRIATLFLDENLTVRRFTPEIRRAFRILDGDIGRPINHLTHELVCLPHPGIFIR</sequence>
<protein>
    <submittedName>
        <fullName evidence="1">Uncharacterized protein</fullName>
    </submittedName>
</protein>
<evidence type="ECO:0000313" key="2">
    <source>
        <dbReference type="Proteomes" id="UP000760480"/>
    </source>
</evidence>
<dbReference type="PANTHER" id="PTHR24422">
    <property type="entry name" value="CHEMOTAXIS PROTEIN METHYLTRANSFERASE"/>
    <property type="match status" value="1"/>
</dbReference>
<accession>A0ABX1TRT9</accession>
<keyword evidence="2" id="KW-1185">Reference proteome</keyword>
<evidence type="ECO:0000313" key="1">
    <source>
        <dbReference type="EMBL" id="NMQ21080.1"/>
    </source>
</evidence>
<dbReference type="EMBL" id="SPMZ01000075">
    <property type="protein sequence ID" value="NMQ21080.1"/>
    <property type="molecule type" value="Genomic_DNA"/>
</dbReference>
<comment type="caution">
    <text evidence="1">The sequence shown here is derived from an EMBL/GenBank/DDBJ whole genome shotgun (WGS) entry which is preliminary data.</text>
</comment>
<proteinExistence type="predicted"/>
<organism evidence="1 2">
    <name type="scientific">Candidatus Competibacter phosphatis</name>
    <dbReference type="NCBI Taxonomy" id="221280"/>
    <lineage>
        <taxon>Bacteria</taxon>
        <taxon>Pseudomonadati</taxon>
        <taxon>Pseudomonadota</taxon>
        <taxon>Gammaproteobacteria</taxon>
        <taxon>Candidatus Competibacteraceae</taxon>
        <taxon>Candidatus Competibacter</taxon>
    </lineage>
</organism>
<reference evidence="1 2" key="1">
    <citation type="submission" date="2019-03" db="EMBL/GenBank/DDBJ databases">
        <title>Metabolic reconstructions from genomes of highly enriched 'Candidatus Accumulibacter' and 'Candidatus Competibacter' bioreactor populations.</title>
        <authorList>
            <person name="Annavajhala M.K."/>
            <person name="Welles L."/>
            <person name="Abbas B."/>
            <person name="Sorokin D."/>
            <person name="Park H."/>
            <person name="Van Loosdrecht M."/>
            <person name="Chandran K."/>
        </authorList>
    </citation>
    <scope>NUCLEOTIDE SEQUENCE [LARGE SCALE GENOMIC DNA]</scope>
    <source>
        <strain evidence="1 2">SBR_G</strain>
    </source>
</reference>
<dbReference type="Proteomes" id="UP000760480">
    <property type="component" value="Unassembled WGS sequence"/>
</dbReference>
<dbReference type="Pfam" id="PF13596">
    <property type="entry name" value="PAS_10"/>
    <property type="match status" value="1"/>
</dbReference>
<gene>
    <name evidence="1" type="ORF">E4P82_18900</name>
</gene>